<proteinExistence type="predicted"/>
<gene>
    <name evidence="1" type="ORF">SAMN05421878_10740</name>
</gene>
<name>A0A1G7CB07_9ACTO</name>
<dbReference type="EMBL" id="FNAU01000007">
    <property type="protein sequence ID" value="SDE36517.1"/>
    <property type="molecule type" value="Genomic_DNA"/>
</dbReference>
<evidence type="ECO:0000313" key="2">
    <source>
        <dbReference type="Proteomes" id="UP000182744"/>
    </source>
</evidence>
<dbReference type="AlphaFoldDB" id="A0A1G7CB07"/>
<keyword evidence="2" id="KW-1185">Reference proteome</keyword>
<reference evidence="2" key="1">
    <citation type="submission" date="2016-10" db="EMBL/GenBank/DDBJ databases">
        <authorList>
            <person name="Varghese N."/>
        </authorList>
    </citation>
    <scope>NUCLEOTIDE SEQUENCE [LARGE SCALE GENOMIC DNA]</scope>
    <source>
        <strain evidence="2">DSM 20639</strain>
    </source>
</reference>
<organism evidence="1 2">
    <name type="scientific">Actinobaculum suis</name>
    <dbReference type="NCBI Taxonomy" id="1657"/>
    <lineage>
        <taxon>Bacteria</taxon>
        <taxon>Bacillati</taxon>
        <taxon>Actinomycetota</taxon>
        <taxon>Actinomycetes</taxon>
        <taxon>Actinomycetales</taxon>
        <taxon>Actinomycetaceae</taxon>
        <taxon>Actinobaculum</taxon>
    </lineage>
</organism>
<evidence type="ECO:0000313" key="1">
    <source>
        <dbReference type="EMBL" id="SDE36517.1"/>
    </source>
</evidence>
<sequence>MCIGYPHVQMGAAAAGARRWAPAGLPVSVPAYRCPCLCLPTDARVCACAGACVCAGLAVPMFVAAPLRHLCSCLHVRAVGGVAGRAGLRRGGPGEAGNYFYEESD</sequence>
<accession>A0A1G7CB07</accession>
<protein>
    <submittedName>
        <fullName evidence="1">Uncharacterized protein</fullName>
    </submittedName>
</protein>
<dbReference type="Proteomes" id="UP000182744">
    <property type="component" value="Unassembled WGS sequence"/>
</dbReference>